<dbReference type="PROSITE" id="PS50835">
    <property type="entry name" value="IG_LIKE"/>
    <property type="match status" value="2"/>
</dbReference>
<accession>A0A6A4X1B1</accession>
<keyword evidence="3" id="KW-1185">Reference proteome</keyword>
<dbReference type="InterPro" id="IPR007110">
    <property type="entry name" value="Ig-like_dom"/>
</dbReference>
<dbReference type="OrthoDB" id="8825892at2759"/>
<name>A0A6A4X1B1_AMPAM</name>
<reference evidence="2 3" key="1">
    <citation type="submission" date="2019-07" db="EMBL/GenBank/DDBJ databases">
        <title>Draft genome assembly of a fouling barnacle, Amphibalanus amphitrite (Darwin, 1854): The first reference genome for Thecostraca.</title>
        <authorList>
            <person name="Kim W."/>
        </authorList>
    </citation>
    <scope>NUCLEOTIDE SEQUENCE [LARGE SCALE GENOMIC DNA]</scope>
    <source>
        <strain evidence="2">SNU_AA5</strain>
        <tissue evidence="2">Soma without cirri and trophi</tissue>
    </source>
</reference>
<evidence type="ECO:0000313" key="3">
    <source>
        <dbReference type="Proteomes" id="UP000440578"/>
    </source>
</evidence>
<dbReference type="Gene3D" id="2.60.40.10">
    <property type="entry name" value="Immunoglobulins"/>
    <property type="match status" value="2"/>
</dbReference>
<dbReference type="SUPFAM" id="SSF48726">
    <property type="entry name" value="Immunoglobulin"/>
    <property type="match status" value="2"/>
</dbReference>
<evidence type="ECO:0000259" key="1">
    <source>
        <dbReference type="PROSITE" id="PS50835"/>
    </source>
</evidence>
<dbReference type="SMART" id="SM00408">
    <property type="entry name" value="IGc2"/>
    <property type="match status" value="1"/>
</dbReference>
<dbReference type="InterPro" id="IPR003598">
    <property type="entry name" value="Ig_sub2"/>
</dbReference>
<evidence type="ECO:0000313" key="2">
    <source>
        <dbReference type="EMBL" id="KAF0308152.1"/>
    </source>
</evidence>
<dbReference type="InterPro" id="IPR036179">
    <property type="entry name" value="Ig-like_dom_sf"/>
</dbReference>
<proteinExistence type="predicted"/>
<comment type="caution">
    <text evidence="2">The sequence shown here is derived from an EMBL/GenBank/DDBJ whole genome shotgun (WGS) entry which is preliminary data.</text>
</comment>
<dbReference type="EMBL" id="VIIS01000509">
    <property type="protein sequence ID" value="KAF0308152.1"/>
    <property type="molecule type" value="Genomic_DNA"/>
</dbReference>
<gene>
    <name evidence="2" type="primary">syg-2_1</name>
    <name evidence="2" type="ORF">FJT64_020566</name>
</gene>
<dbReference type="CDD" id="cd00096">
    <property type="entry name" value="Ig"/>
    <property type="match status" value="1"/>
</dbReference>
<protein>
    <submittedName>
        <fullName evidence="2">Synaptogenesis protein syg-2</fullName>
    </submittedName>
</protein>
<organism evidence="2 3">
    <name type="scientific">Amphibalanus amphitrite</name>
    <name type="common">Striped barnacle</name>
    <name type="synonym">Balanus amphitrite</name>
    <dbReference type="NCBI Taxonomy" id="1232801"/>
    <lineage>
        <taxon>Eukaryota</taxon>
        <taxon>Metazoa</taxon>
        <taxon>Ecdysozoa</taxon>
        <taxon>Arthropoda</taxon>
        <taxon>Crustacea</taxon>
        <taxon>Multicrustacea</taxon>
        <taxon>Cirripedia</taxon>
        <taxon>Thoracica</taxon>
        <taxon>Thoracicalcarea</taxon>
        <taxon>Balanomorpha</taxon>
        <taxon>Balanoidea</taxon>
        <taxon>Balanidae</taxon>
        <taxon>Amphibalaninae</taxon>
        <taxon>Amphibalanus</taxon>
    </lineage>
</organism>
<dbReference type="Proteomes" id="UP000440578">
    <property type="component" value="Unassembled WGS sequence"/>
</dbReference>
<sequence length="189" mass="20685">MVREVAGPYKMGDTARLTCEVKGGRPPPNVTWWLHEALVDDSWHQERGVTRNTLQVASLQRADLANQYTCMAGNTALRPHLSTAVRLDISFPPVEVRITNDKQASVSANKRLELSCRAVGSRPRAEVVWSRNGAVLSGAVTVSEGQTRHPGVGRGRGHPLPTGGGVQHIFSVLCKFRPLGYRDMSMVSF</sequence>
<dbReference type="AlphaFoldDB" id="A0A6A4X1B1"/>
<dbReference type="PANTHER" id="PTHR23278">
    <property type="entry name" value="SIDESTEP PROTEIN"/>
    <property type="match status" value="1"/>
</dbReference>
<dbReference type="PANTHER" id="PTHR23278:SF19">
    <property type="entry name" value="OBSCURIN"/>
    <property type="match status" value="1"/>
</dbReference>
<feature type="domain" description="Ig-like" evidence="1">
    <location>
        <begin position="92"/>
        <end position="133"/>
    </location>
</feature>
<dbReference type="InterPro" id="IPR013783">
    <property type="entry name" value="Ig-like_fold"/>
</dbReference>
<dbReference type="Pfam" id="PF13927">
    <property type="entry name" value="Ig_3"/>
    <property type="match status" value="1"/>
</dbReference>
<feature type="domain" description="Ig-like" evidence="1">
    <location>
        <begin position="12"/>
        <end position="90"/>
    </location>
</feature>